<feature type="region of interest" description="Disordered" evidence="1">
    <location>
        <begin position="129"/>
        <end position="231"/>
    </location>
</feature>
<name>A0A0M0K7V2_9EUKA</name>
<protein>
    <submittedName>
        <fullName evidence="2">Uncharacterized protein</fullName>
    </submittedName>
</protein>
<reference evidence="3" key="1">
    <citation type="journal article" date="2015" name="PLoS Genet.">
        <title>Genome Sequence and Transcriptome Analyses of Chrysochromulina tobin: Metabolic Tools for Enhanced Algal Fitness in the Prominent Order Prymnesiales (Haptophyceae).</title>
        <authorList>
            <person name="Hovde B.T."/>
            <person name="Deodato C.R."/>
            <person name="Hunsperger H.M."/>
            <person name="Ryken S.A."/>
            <person name="Yost W."/>
            <person name="Jha R.K."/>
            <person name="Patterson J."/>
            <person name="Monnat R.J. Jr."/>
            <person name="Barlow S.B."/>
            <person name="Starkenburg S.R."/>
            <person name="Cattolico R.A."/>
        </authorList>
    </citation>
    <scope>NUCLEOTIDE SEQUENCE</scope>
    <source>
        <strain evidence="3">CCMP291</strain>
    </source>
</reference>
<dbReference type="Proteomes" id="UP000037460">
    <property type="component" value="Unassembled WGS sequence"/>
</dbReference>
<dbReference type="AlphaFoldDB" id="A0A0M0K7V2"/>
<keyword evidence="3" id="KW-1185">Reference proteome</keyword>
<evidence type="ECO:0000256" key="1">
    <source>
        <dbReference type="SAM" id="MobiDB-lite"/>
    </source>
</evidence>
<feature type="compositionally biased region" description="Low complexity" evidence="1">
    <location>
        <begin position="131"/>
        <end position="147"/>
    </location>
</feature>
<feature type="compositionally biased region" description="Low complexity" evidence="1">
    <location>
        <begin position="165"/>
        <end position="210"/>
    </location>
</feature>
<accession>A0A0M0K7V2</accession>
<dbReference type="EMBL" id="JWZX01001059">
    <property type="protein sequence ID" value="KOO34889.1"/>
    <property type="molecule type" value="Genomic_DNA"/>
</dbReference>
<evidence type="ECO:0000313" key="3">
    <source>
        <dbReference type="Proteomes" id="UP000037460"/>
    </source>
</evidence>
<gene>
    <name evidence="2" type="ORF">Ctob_014852</name>
</gene>
<organism evidence="2 3">
    <name type="scientific">Chrysochromulina tobinii</name>
    <dbReference type="NCBI Taxonomy" id="1460289"/>
    <lineage>
        <taxon>Eukaryota</taxon>
        <taxon>Haptista</taxon>
        <taxon>Haptophyta</taxon>
        <taxon>Prymnesiophyceae</taxon>
        <taxon>Prymnesiales</taxon>
        <taxon>Chrysochromulinaceae</taxon>
        <taxon>Chrysochromulina</taxon>
    </lineage>
</organism>
<evidence type="ECO:0000313" key="2">
    <source>
        <dbReference type="EMBL" id="KOO34889.1"/>
    </source>
</evidence>
<proteinExistence type="predicted"/>
<comment type="caution">
    <text evidence="2">The sequence shown here is derived from an EMBL/GenBank/DDBJ whole genome shotgun (WGS) entry which is preliminary data.</text>
</comment>
<feature type="compositionally biased region" description="Polar residues" evidence="1">
    <location>
        <begin position="221"/>
        <end position="231"/>
    </location>
</feature>
<sequence length="231" mass="24325">MSCDGLWVPQRDVEEQLATSTALFLTAAAYGVEPHARFKDDWRLNSSIAHAPQVLALLRRVPVGVECWCYSHGVTGLRQRFRAKLVRATVQHVIVKFLADEQGRTAALCLPAPLVQSVTVDEIAPLLPSDATATGGAPAAPTTALEAGGMGSEDDAERERRRNSSRLAGRLSLPLPSSSSSSPTTTPTTGPSAPLLPSLKPPSLNSTSSSGGNGDGPTWYPSASSDRNLLS</sequence>